<dbReference type="EMBL" id="JBANRG010000090">
    <property type="protein sequence ID" value="KAK7436888.1"/>
    <property type="molecule type" value="Genomic_DNA"/>
</dbReference>
<comment type="similarity">
    <text evidence="2">Belongs to the NAD(P)-dependent epimerase/dehydratase family. Dihydroflavonol-4-reductase subfamily.</text>
</comment>
<keyword evidence="1" id="KW-0560">Oxidoreductase</keyword>
<evidence type="ECO:0000313" key="5">
    <source>
        <dbReference type="Proteomes" id="UP001498398"/>
    </source>
</evidence>
<reference evidence="4 5" key="1">
    <citation type="submission" date="2024-01" db="EMBL/GenBank/DDBJ databases">
        <title>A draft genome for the cacao thread blight pathogen Marasmiellus scandens.</title>
        <authorList>
            <person name="Baruah I.K."/>
            <person name="Leung J."/>
            <person name="Bukari Y."/>
            <person name="Amoako-Attah I."/>
            <person name="Meinhardt L.W."/>
            <person name="Bailey B.A."/>
            <person name="Cohen S.P."/>
        </authorList>
    </citation>
    <scope>NUCLEOTIDE SEQUENCE [LARGE SCALE GENOMIC DNA]</scope>
    <source>
        <strain evidence="4 5">GH-19</strain>
    </source>
</reference>
<accession>A0ABR1IMT3</accession>
<organism evidence="4 5">
    <name type="scientific">Marasmiellus scandens</name>
    <dbReference type="NCBI Taxonomy" id="2682957"/>
    <lineage>
        <taxon>Eukaryota</taxon>
        <taxon>Fungi</taxon>
        <taxon>Dikarya</taxon>
        <taxon>Basidiomycota</taxon>
        <taxon>Agaricomycotina</taxon>
        <taxon>Agaricomycetes</taxon>
        <taxon>Agaricomycetidae</taxon>
        <taxon>Agaricales</taxon>
        <taxon>Marasmiineae</taxon>
        <taxon>Omphalotaceae</taxon>
        <taxon>Marasmiellus</taxon>
    </lineage>
</organism>
<feature type="domain" description="NAD-dependent epimerase/dehydratase" evidence="3">
    <location>
        <begin position="24"/>
        <end position="278"/>
    </location>
</feature>
<evidence type="ECO:0000256" key="2">
    <source>
        <dbReference type="ARBA" id="ARBA00023445"/>
    </source>
</evidence>
<protein>
    <recommendedName>
        <fullName evidence="3">NAD-dependent epimerase/dehydratase domain-containing protein</fullName>
    </recommendedName>
</protein>
<evidence type="ECO:0000256" key="1">
    <source>
        <dbReference type="ARBA" id="ARBA00023002"/>
    </source>
</evidence>
<dbReference type="Proteomes" id="UP001498398">
    <property type="component" value="Unassembled WGS sequence"/>
</dbReference>
<dbReference type="InterPro" id="IPR001509">
    <property type="entry name" value="Epimerase_deHydtase"/>
</dbReference>
<gene>
    <name evidence="4" type="ORF">VKT23_018909</name>
</gene>
<dbReference type="InterPro" id="IPR036291">
    <property type="entry name" value="NAD(P)-bd_dom_sf"/>
</dbReference>
<dbReference type="SUPFAM" id="SSF51735">
    <property type="entry name" value="NAD(P)-binding Rossmann-fold domains"/>
    <property type="match status" value="1"/>
</dbReference>
<dbReference type="Gene3D" id="3.40.50.720">
    <property type="entry name" value="NAD(P)-binding Rossmann-like Domain"/>
    <property type="match status" value="1"/>
</dbReference>
<dbReference type="PANTHER" id="PTHR10366:SF564">
    <property type="entry name" value="STEROL-4-ALPHA-CARBOXYLATE 3-DEHYDROGENASE, DECARBOXYLATING"/>
    <property type="match status" value="1"/>
</dbReference>
<dbReference type="PANTHER" id="PTHR10366">
    <property type="entry name" value="NAD DEPENDENT EPIMERASE/DEHYDRATASE"/>
    <property type="match status" value="1"/>
</dbReference>
<sequence>MLEAKQTTHSPSKLVQMSTTKQTVLVTGISGFIASHIVLELLKKGYSVRGTVRPSRVESIRATVIAKYPNLDVVPVEDVAEDDLSNALKGVDAVIHVPPMIPPTKASPDETITAIKNATLNVLRQAKEAGVTKVVITSSWATTVNPVGDVSKAFTDVTFTGADWGQVDEDAIFKSGTPNPMIGYFASKIMEEKAAWEYAEKHPEIDLSTIIPAFVFGPFAPDFPARSKEYLGSNSHVYGLLSSGGDLPMQMLPMYCDVRDVAKAHVAALLVGKKPGKRYLINGGAFTWKQAVEHLTNAIPELKPRLASTEKATPLPPPLCKIDVRPAEKDLGITEWIGWQKTVEDTIKSLLEEEKKWQ</sequence>
<evidence type="ECO:0000259" key="3">
    <source>
        <dbReference type="Pfam" id="PF01370"/>
    </source>
</evidence>
<dbReference type="Pfam" id="PF01370">
    <property type="entry name" value="Epimerase"/>
    <property type="match status" value="1"/>
</dbReference>
<name>A0ABR1IMT3_9AGAR</name>
<evidence type="ECO:0000313" key="4">
    <source>
        <dbReference type="EMBL" id="KAK7436888.1"/>
    </source>
</evidence>
<keyword evidence="5" id="KW-1185">Reference proteome</keyword>
<dbReference type="InterPro" id="IPR050425">
    <property type="entry name" value="NAD(P)_dehydrat-like"/>
</dbReference>
<comment type="caution">
    <text evidence="4">The sequence shown here is derived from an EMBL/GenBank/DDBJ whole genome shotgun (WGS) entry which is preliminary data.</text>
</comment>
<proteinExistence type="inferred from homology"/>